<name>A0A1G7M4M4_9RHOB</name>
<feature type="transmembrane region" description="Helical" evidence="3">
    <location>
        <begin position="535"/>
        <end position="555"/>
    </location>
</feature>
<accession>A0A1G7M4M4</accession>
<dbReference type="EMBL" id="FNAV01000029">
    <property type="protein sequence ID" value="SDF56099.1"/>
    <property type="molecule type" value="Genomic_DNA"/>
</dbReference>
<sequence length="561" mass="61145">MTTKPKAKKFRTRRGVAGEGAAPDAPRPQSTNTQARPVAPRPQEAPLRPEFASLAGDDSPAAPARGGTEVDAICSEGLTARQLRMARRVAQKHGFAPATDFDAVRLLRARGIDPFKRSNMLELVVPDAGGAGGGGRQPSAGGAAAQASAPRQHPRVQLPQTVPAGGKAHLPSTRIASPAERRAAEILQIQRELATRRRKKLVLLLTRLAFFVMLPTILAGYYFYVVATPMFSTRSEFLILKAESSASSMGSLFSGTQFATNQDAIAVQSYLLSKDAMLRLDSDEGFKAHYEQDWIDPIQRLDPGASNEEAYKLYKRNIEIGYDPTEGVIKMEIMAADPETAARFSRALIGYAEDRVDNLSLRKRSNAVTDAESGLEEAEQARYDAQERLVRLQQEGSVVDPEGRIAALRTQISNVEVQLQEKQLTLQALLDNARPNSARVEGARGDVRRLETLLAELNADMTSATSGENSLAEIAVQIKLAEADLSTRDLMLQTALERLAQARRDADSQARYLTTSVVPVASEDPSYPRKFENTILAFLIFSGVYLMISLTASVLREQVAS</sequence>
<evidence type="ECO:0000256" key="1">
    <source>
        <dbReference type="SAM" id="Coils"/>
    </source>
</evidence>
<keyword evidence="1" id="KW-0175">Coiled coil</keyword>
<keyword evidence="3" id="KW-1133">Transmembrane helix</keyword>
<dbReference type="Proteomes" id="UP000198994">
    <property type="component" value="Unassembled WGS sequence"/>
</dbReference>
<feature type="compositionally biased region" description="Basic residues" evidence="2">
    <location>
        <begin position="1"/>
        <end position="14"/>
    </location>
</feature>
<gene>
    <name evidence="4" type="ORF">SAMN04488105_12925</name>
</gene>
<feature type="coiled-coil region" evidence="1">
    <location>
        <begin position="368"/>
        <end position="460"/>
    </location>
</feature>
<dbReference type="GO" id="GO:0004713">
    <property type="term" value="F:protein tyrosine kinase activity"/>
    <property type="evidence" value="ECO:0007669"/>
    <property type="project" value="TreeGrafter"/>
</dbReference>
<protein>
    <submittedName>
        <fullName evidence="4">Capsular polysaccharide transport system permease protein</fullName>
    </submittedName>
</protein>
<keyword evidence="5" id="KW-1185">Reference proteome</keyword>
<dbReference type="PANTHER" id="PTHR32309:SF13">
    <property type="entry name" value="FERRIC ENTEROBACTIN TRANSPORT PROTEIN FEPE"/>
    <property type="match status" value="1"/>
</dbReference>
<evidence type="ECO:0000313" key="5">
    <source>
        <dbReference type="Proteomes" id="UP000198994"/>
    </source>
</evidence>
<feature type="compositionally biased region" description="Low complexity" evidence="2">
    <location>
        <begin position="137"/>
        <end position="151"/>
    </location>
</feature>
<feature type="region of interest" description="Disordered" evidence="2">
    <location>
        <begin position="129"/>
        <end position="155"/>
    </location>
</feature>
<dbReference type="GO" id="GO:0005886">
    <property type="term" value="C:plasma membrane"/>
    <property type="evidence" value="ECO:0007669"/>
    <property type="project" value="TreeGrafter"/>
</dbReference>
<keyword evidence="3" id="KW-0812">Transmembrane</keyword>
<proteinExistence type="predicted"/>
<feature type="transmembrane region" description="Helical" evidence="3">
    <location>
        <begin position="201"/>
        <end position="224"/>
    </location>
</feature>
<dbReference type="OrthoDB" id="7810642at2"/>
<feature type="region of interest" description="Disordered" evidence="2">
    <location>
        <begin position="1"/>
        <end position="67"/>
    </location>
</feature>
<evidence type="ECO:0000313" key="4">
    <source>
        <dbReference type="EMBL" id="SDF56099.1"/>
    </source>
</evidence>
<dbReference type="STRING" id="282683.SAMN04488105_12925"/>
<dbReference type="AlphaFoldDB" id="A0A1G7M4M4"/>
<dbReference type="PANTHER" id="PTHR32309">
    <property type="entry name" value="TYROSINE-PROTEIN KINASE"/>
    <property type="match status" value="1"/>
</dbReference>
<evidence type="ECO:0000256" key="2">
    <source>
        <dbReference type="SAM" id="MobiDB-lite"/>
    </source>
</evidence>
<keyword evidence="3" id="KW-0472">Membrane</keyword>
<evidence type="ECO:0000256" key="3">
    <source>
        <dbReference type="SAM" id="Phobius"/>
    </source>
</evidence>
<organism evidence="4 5">
    <name type="scientific">Salipiger thiooxidans</name>
    <dbReference type="NCBI Taxonomy" id="282683"/>
    <lineage>
        <taxon>Bacteria</taxon>
        <taxon>Pseudomonadati</taxon>
        <taxon>Pseudomonadota</taxon>
        <taxon>Alphaproteobacteria</taxon>
        <taxon>Rhodobacterales</taxon>
        <taxon>Roseobacteraceae</taxon>
        <taxon>Salipiger</taxon>
    </lineage>
</organism>
<reference evidence="5" key="1">
    <citation type="submission" date="2016-10" db="EMBL/GenBank/DDBJ databases">
        <authorList>
            <person name="Varghese N."/>
            <person name="Submissions S."/>
        </authorList>
    </citation>
    <scope>NUCLEOTIDE SEQUENCE [LARGE SCALE GENOMIC DNA]</scope>
    <source>
        <strain evidence="5">DSM 10146</strain>
    </source>
</reference>
<dbReference type="RefSeq" id="WP_089964003.1">
    <property type="nucleotide sequence ID" value="NZ_FNAV01000029.1"/>
</dbReference>
<dbReference type="InterPro" id="IPR050445">
    <property type="entry name" value="Bact_polysacc_biosynth/exp"/>
</dbReference>